<reference evidence="1" key="1">
    <citation type="journal article" date="2021" name="Proc. Natl. Acad. Sci. U.S.A.">
        <title>A Catalog of Tens of Thousands of Viruses from Human Metagenomes Reveals Hidden Associations with Chronic Diseases.</title>
        <authorList>
            <person name="Tisza M.J."/>
            <person name="Buck C.B."/>
        </authorList>
    </citation>
    <scope>NUCLEOTIDE SEQUENCE</scope>
    <source>
        <strain evidence="1">CtrCN24</strain>
    </source>
</reference>
<sequence length="144" mass="16287">MMQMRKIKSWEDASKAANADANEEYHVNKNSTCGTFKIFGIGEHAGSWGRVIGGCTRGGSFYADDGFAYPVCVTEEYDEYDESMGDDIWDYILCHGKVITDDEMFTDTHQYVHIRLISCDSVLYYYKTVSGEAVEWKIVGRTDG</sequence>
<protein>
    <submittedName>
        <fullName evidence="1">Uncharacterized protein</fullName>
    </submittedName>
</protein>
<evidence type="ECO:0000313" key="1">
    <source>
        <dbReference type="EMBL" id="DAF51476.1"/>
    </source>
</evidence>
<proteinExistence type="predicted"/>
<accession>A0A8S5SK93</accession>
<dbReference type="EMBL" id="BK032616">
    <property type="protein sequence ID" value="DAF51476.1"/>
    <property type="molecule type" value="Genomic_DNA"/>
</dbReference>
<organism evidence="1">
    <name type="scientific">Siphoviridae sp. ctrCN24</name>
    <dbReference type="NCBI Taxonomy" id="2827953"/>
    <lineage>
        <taxon>Viruses</taxon>
        <taxon>Duplodnaviria</taxon>
        <taxon>Heunggongvirae</taxon>
        <taxon>Uroviricota</taxon>
        <taxon>Caudoviricetes</taxon>
    </lineage>
</organism>
<name>A0A8S5SK93_9CAUD</name>